<dbReference type="GeneID" id="108257874"/>
<reference evidence="3" key="1">
    <citation type="journal article" date="2016" name="Nat. Commun.">
        <title>The channel catfish genome sequence provides insights into the evolution of scale formation in teleosts.</title>
        <authorList>
            <person name="Liu Z."/>
            <person name="Liu S."/>
            <person name="Yao J."/>
            <person name="Bao L."/>
            <person name="Zhang J."/>
            <person name="Li Y."/>
            <person name="Jiang C."/>
            <person name="Sun L."/>
            <person name="Wang R."/>
            <person name="Zhang Y."/>
            <person name="Zhou T."/>
            <person name="Zeng Q."/>
            <person name="Fu Q."/>
            <person name="Gao S."/>
            <person name="Li N."/>
            <person name="Koren S."/>
            <person name="Jiang Y."/>
            <person name="Zimin A."/>
            <person name="Xu P."/>
            <person name="Phillippy A.M."/>
            <person name="Geng X."/>
            <person name="Song L."/>
            <person name="Sun F."/>
            <person name="Li C."/>
            <person name="Wang X."/>
            <person name="Chen A."/>
            <person name="Jin Y."/>
            <person name="Yuan Z."/>
            <person name="Yang Y."/>
            <person name="Tan S."/>
            <person name="Peatman E."/>
            <person name="Lu J."/>
            <person name="Qin Z."/>
            <person name="Dunham R."/>
            <person name="Li Z."/>
            <person name="Sonstegard T."/>
            <person name="Feng J."/>
            <person name="Danzmann R.G."/>
            <person name="Schroeder S."/>
            <person name="Scheffler B."/>
            <person name="Duke M.V."/>
            <person name="Ballard L."/>
            <person name="Kucuktas H."/>
            <person name="Kaltenboeck L."/>
            <person name="Liu H."/>
            <person name="Armbruster J."/>
            <person name="Xie Y."/>
            <person name="Kirby M.L."/>
            <person name="Tian Y."/>
            <person name="Flanagan M.E."/>
            <person name="Mu W."/>
            <person name="Waldbieser G.C."/>
        </authorList>
    </citation>
    <scope>NUCLEOTIDE SEQUENCE [LARGE SCALE GENOMIC DNA]</scope>
    <source>
        <strain evidence="3">SDA103</strain>
    </source>
</reference>
<keyword evidence="1" id="KW-0472">Membrane</keyword>
<dbReference type="SUPFAM" id="SSF52058">
    <property type="entry name" value="L domain-like"/>
    <property type="match status" value="1"/>
</dbReference>
<proteinExistence type="predicted"/>
<dbReference type="InterPro" id="IPR032675">
    <property type="entry name" value="LRR_dom_sf"/>
</dbReference>
<evidence type="ECO:0000259" key="2">
    <source>
        <dbReference type="PROSITE" id="PS00022"/>
    </source>
</evidence>
<feature type="transmembrane region" description="Helical" evidence="1">
    <location>
        <begin position="201"/>
        <end position="221"/>
    </location>
</feature>
<dbReference type="RefSeq" id="XP_017311470.1">
    <property type="nucleotide sequence ID" value="XM_017455981.3"/>
</dbReference>
<dbReference type="PROSITE" id="PS00022">
    <property type="entry name" value="EGF_1"/>
    <property type="match status" value="1"/>
</dbReference>
<organism evidence="3 4">
    <name type="scientific">Ictalurus punctatus</name>
    <name type="common">Channel catfish</name>
    <name type="synonym">Silurus punctatus</name>
    <dbReference type="NCBI Taxonomy" id="7998"/>
    <lineage>
        <taxon>Eukaryota</taxon>
        <taxon>Metazoa</taxon>
        <taxon>Chordata</taxon>
        <taxon>Craniata</taxon>
        <taxon>Vertebrata</taxon>
        <taxon>Euteleostomi</taxon>
        <taxon>Actinopterygii</taxon>
        <taxon>Neopterygii</taxon>
        <taxon>Teleostei</taxon>
        <taxon>Ostariophysi</taxon>
        <taxon>Siluriformes</taxon>
        <taxon>Ictaluridae</taxon>
        <taxon>Ictalurus</taxon>
    </lineage>
</organism>
<reference evidence="4" key="2">
    <citation type="submission" date="2025-08" db="UniProtKB">
        <authorList>
            <consortium name="RefSeq"/>
        </authorList>
    </citation>
    <scope>IDENTIFICATION</scope>
    <source>
        <tissue evidence="4">Blood</tissue>
    </source>
</reference>
<evidence type="ECO:0000256" key="1">
    <source>
        <dbReference type="SAM" id="Phobius"/>
    </source>
</evidence>
<evidence type="ECO:0000313" key="4">
    <source>
        <dbReference type="RefSeq" id="XP_017311470.1"/>
    </source>
</evidence>
<dbReference type="OrthoDB" id="9989713at2759"/>
<dbReference type="GO" id="GO:0045669">
    <property type="term" value="P:positive regulation of osteoblast differentiation"/>
    <property type="evidence" value="ECO:0007669"/>
    <property type="project" value="TreeGrafter"/>
</dbReference>
<dbReference type="PANTHER" id="PTHR15926">
    <property type="entry name" value="ALL-TRANS RETINOIC ACID-INDUCED DIFFERENTIATION FACTOR"/>
    <property type="match status" value="1"/>
</dbReference>
<dbReference type="OMA" id="KMAPHGP"/>
<gene>
    <name evidence="4" type="primary">atraid</name>
</gene>
<keyword evidence="1" id="KW-0812">Transmembrane</keyword>
<feature type="transmembrane region" description="Helical" evidence="1">
    <location>
        <begin position="7"/>
        <end position="27"/>
    </location>
</feature>
<dbReference type="PANTHER" id="PTHR15926:SF1">
    <property type="entry name" value="ALL-TRANS RETINOIC ACID-INDUCED DIFFERENTIATION FACTOR"/>
    <property type="match status" value="1"/>
</dbReference>
<dbReference type="InterPro" id="IPR042350">
    <property type="entry name" value="ATRAID"/>
</dbReference>
<dbReference type="STRING" id="7998.ENSIPUP00000024545"/>
<dbReference type="AlphaFoldDB" id="A0A2D0Q288"/>
<evidence type="ECO:0000313" key="3">
    <source>
        <dbReference type="Proteomes" id="UP000221080"/>
    </source>
</evidence>
<dbReference type="KEGG" id="ipu:108257874"/>
<keyword evidence="3" id="KW-1185">Reference proteome</keyword>
<keyword evidence="1" id="KW-1133">Transmembrane helix</keyword>
<name>A0A2D0Q288_ICTPU</name>
<dbReference type="Proteomes" id="UP000221080">
    <property type="component" value="Chromosome 25"/>
</dbReference>
<feature type="domain" description="EGF-like" evidence="2">
    <location>
        <begin position="182"/>
        <end position="193"/>
    </location>
</feature>
<protein>
    <submittedName>
        <fullName evidence="4">All-trans retinoic acid-induced differentiation factor</fullName>
    </submittedName>
</protein>
<dbReference type="CTD" id="51374"/>
<dbReference type="Gene3D" id="3.80.10.10">
    <property type="entry name" value="Ribonuclease Inhibitor"/>
    <property type="match status" value="1"/>
</dbReference>
<accession>A0A2D0Q288</accession>
<dbReference type="InterPro" id="IPR000742">
    <property type="entry name" value="EGF"/>
</dbReference>
<sequence>MTAGVSIFAFSVVCLFSVLVILSRVYVDCQLTDAQLCHMCEGAIQNHSAVWRFCLSEGRIEGRCCLQDEEENILGLDLSNCSLSQVEDLHVASAAVIVDLSSNPISNMSDFIFQGFNYLSHLILPIKLDCPGGNTSWDRVDVNHDTRLCEGQRNACNQTGQMSLDCPENSICMPYGPGFVQCSCTHNFHGYKCLREGHFPMLEVMAVLGGSTVVVSMLLWITQRRKVKGT</sequence>